<organism evidence="3">
    <name type="scientific">Schistocephalus solidus</name>
    <name type="common">Tapeworm</name>
    <dbReference type="NCBI Taxonomy" id="70667"/>
    <lineage>
        <taxon>Eukaryota</taxon>
        <taxon>Metazoa</taxon>
        <taxon>Spiralia</taxon>
        <taxon>Lophotrochozoa</taxon>
        <taxon>Platyhelminthes</taxon>
        <taxon>Cestoda</taxon>
        <taxon>Eucestoda</taxon>
        <taxon>Diphyllobothriidea</taxon>
        <taxon>Diphyllobothriidae</taxon>
        <taxon>Schistocephalus</taxon>
    </lineage>
</organism>
<sequence>MAYALDCEMIAVSLPSSKKLKSIAARVSIVDSYGMVVIDEYCQPPYEVYSYNTDYSGITPDNLIGKMSYAELRSIVSSLIEADGTVLDSPCNILSGRRRHFEVDTRMLSAVWLFGLYASAGPCPP</sequence>
<dbReference type="PANTHER" id="PTHR12801:SF45">
    <property type="entry name" value="RNA EXONUCLEASE 4"/>
    <property type="match status" value="1"/>
</dbReference>
<keyword evidence="1" id="KW-0540">Nuclease</keyword>
<dbReference type="Gene3D" id="3.30.420.10">
    <property type="entry name" value="Ribonuclease H-like superfamily/Ribonuclease H"/>
    <property type="match status" value="1"/>
</dbReference>
<dbReference type="GO" id="GO:0004527">
    <property type="term" value="F:exonuclease activity"/>
    <property type="evidence" value="ECO:0007669"/>
    <property type="project" value="UniProtKB-KW"/>
</dbReference>
<keyword evidence="3" id="KW-0269">Exonuclease</keyword>
<dbReference type="EMBL" id="GEEE01010838">
    <property type="protein sequence ID" value="JAP52387.1"/>
    <property type="molecule type" value="Transcribed_RNA"/>
</dbReference>
<keyword evidence="2" id="KW-0378">Hydrolase</keyword>
<gene>
    <name evidence="3" type="primary">REXO4</name>
    <name evidence="3" type="ORF">TR91040</name>
</gene>
<dbReference type="InterPro" id="IPR012337">
    <property type="entry name" value="RNaseH-like_sf"/>
</dbReference>
<dbReference type="EMBL" id="GEEE01002803">
    <property type="protein sequence ID" value="JAP60422.1"/>
    <property type="molecule type" value="Transcribed_RNA"/>
</dbReference>
<dbReference type="SUPFAM" id="SSF53098">
    <property type="entry name" value="Ribonuclease H-like"/>
    <property type="match status" value="1"/>
</dbReference>
<dbReference type="InterPro" id="IPR036397">
    <property type="entry name" value="RNaseH_sf"/>
</dbReference>
<accession>A0A0V0J4B1</accession>
<dbReference type="GO" id="GO:0005634">
    <property type="term" value="C:nucleus"/>
    <property type="evidence" value="ECO:0007669"/>
    <property type="project" value="TreeGrafter"/>
</dbReference>
<dbReference type="PANTHER" id="PTHR12801">
    <property type="entry name" value="RNA EXONUCLEASE REXO1 / RECO3 FAMILY MEMBER-RELATED"/>
    <property type="match status" value="1"/>
</dbReference>
<evidence type="ECO:0000313" key="3">
    <source>
        <dbReference type="EMBL" id="JAP60422.1"/>
    </source>
</evidence>
<reference evidence="3" key="1">
    <citation type="submission" date="2016-01" db="EMBL/GenBank/DDBJ databases">
        <title>Reference transcriptome for the parasite Schistocephalus solidus: insights into the molecular evolution of parasitism.</title>
        <authorList>
            <person name="Hebert F.O."/>
            <person name="Grambauer S."/>
            <person name="Barber I."/>
            <person name="Landry C.R."/>
            <person name="Aubin-Horth N."/>
        </authorList>
    </citation>
    <scope>NUCLEOTIDE SEQUENCE</scope>
</reference>
<dbReference type="InterPro" id="IPR047021">
    <property type="entry name" value="REXO1/3/4-like"/>
</dbReference>
<dbReference type="EMBL" id="GEEE01018925">
    <property type="protein sequence ID" value="JAP44300.1"/>
    <property type="molecule type" value="Transcribed_RNA"/>
</dbReference>
<name>A0A0V0J4B1_SCHSO</name>
<evidence type="ECO:0000256" key="1">
    <source>
        <dbReference type="ARBA" id="ARBA00022722"/>
    </source>
</evidence>
<protein>
    <submittedName>
        <fullName evidence="3">RNA exonuclease 4</fullName>
    </submittedName>
</protein>
<dbReference type="AlphaFoldDB" id="A0A0V0J4B1"/>
<evidence type="ECO:0000256" key="2">
    <source>
        <dbReference type="ARBA" id="ARBA00022801"/>
    </source>
</evidence>
<dbReference type="GO" id="GO:0003676">
    <property type="term" value="F:nucleic acid binding"/>
    <property type="evidence" value="ECO:0007669"/>
    <property type="project" value="InterPro"/>
</dbReference>
<proteinExistence type="predicted"/>